<reference evidence="8" key="1">
    <citation type="submission" date="2017-08" db="EMBL/GenBank/DDBJ databases">
        <authorList>
            <person name="Varghese N."/>
            <person name="Submissions S."/>
        </authorList>
    </citation>
    <scope>NUCLEOTIDE SEQUENCE [LARGE SCALE GENOMIC DNA]</scope>
    <source>
        <strain evidence="8">JA234</strain>
    </source>
</reference>
<dbReference type="EMBL" id="OAOQ01000003">
    <property type="protein sequence ID" value="SNX69187.1"/>
    <property type="molecule type" value="Genomic_DNA"/>
</dbReference>
<organism evidence="7 8">
    <name type="scientific">Cereibacter ovatus</name>
    <dbReference type="NCBI Taxonomy" id="439529"/>
    <lineage>
        <taxon>Bacteria</taxon>
        <taxon>Pseudomonadati</taxon>
        <taxon>Pseudomonadota</taxon>
        <taxon>Alphaproteobacteria</taxon>
        <taxon>Rhodobacterales</taxon>
        <taxon>Paracoccaceae</taxon>
        <taxon>Cereibacter</taxon>
    </lineage>
</organism>
<keyword evidence="4 6" id="KW-0472">Membrane</keyword>
<dbReference type="AlphaFoldDB" id="A0A285CNR6"/>
<evidence type="ECO:0000313" key="7">
    <source>
        <dbReference type="EMBL" id="SNX69187.1"/>
    </source>
</evidence>
<dbReference type="InterPro" id="IPR004254">
    <property type="entry name" value="AdipoR/HlyIII-related"/>
</dbReference>
<evidence type="ECO:0000313" key="8">
    <source>
        <dbReference type="Proteomes" id="UP000219467"/>
    </source>
</evidence>
<dbReference type="PANTHER" id="PTHR20855:SF3">
    <property type="entry name" value="LD03007P"/>
    <property type="match status" value="1"/>
</dbReference>
<evidence type="ECO:0000256" key="3">
    <source>
        <dbReference type="ARBA" id="ARBA00022989"/>
    </source>
</evidence>
<evidence type="ECO:0000256" key="5">
    <source>
        <dbReference type="PIRSR" id="PIRSR604254-1"/>
    </source>
</evidence>
<feature type="transmembrane region" description="Helical" evidence="6">
    <location>
        <begin position="55"/>
        <end position="74"/>
    </location>
</feature>
<dbReference type="GO" id="GO:0046872">
    <property type="term" value="F:metal ion binding"/>
    <property type="evidence" value="ECO:0007669"/>
    <property type="project" value="UniProtKB-KW"/>
</dbReference>
<feature type="transmembrane region" description="Helical" evidence="6">
    <location>
        <begin position="20"/>
        <end position="43"/>
    </location>
</feature>
<accession>A0A285CNR6</accession>
<keyword evidence="3 6" id="KW-1133">Transmembrane helix</keyword>
<name>A0A285CNR6_9RHOB</name>
<dbReference type="GO" id="GO:0016020">
    <property type="term" value="C:membrane"/>
    <property type="evidence" value="ECO:0007669"/>
    <property type="project" value="UniProtKB-SubCell"/>
</dbReference>
<dbReference type="Proteomes" id="UP000219467">
    <property type="component" value="Unassembled WGS sequence"/>
</dbReference>
<feature type="transmembrane region" description="Helical" evidence="6">
    <location>
        <begin position="109"/>
        <end position="129"/>
    </location>
</feature>
<evidence type="ECO:0000256" key="1">
    <source>
        <dbReference type="ARBA" id="ARBA00004141"/>
    </source>
</evidence>
<gene>
    <name evidence="7" type="ORF">SAMN05878503_103174</name>
</gene>
<keyword evidence="2 6" id="KW-0812">Transmembrane</keyword>
<dbReference type="PANTHER" id="PTHR20855">
    <property type="entry name" value="ADIPOR/PROGESTIN RECEPTOR-RELATED"/>
    <property type="match status" value="1"/>
</dbReference>
<feature type="transmembrane region" description="Helical" evidence="6">
    <location>
        <begin position="136"/>
        <end position="154"/>
    </location>
</feature>
<sequence length="229" mass="24491">MMTHLTPRTAYSRAERLSDAAVHAAGVAAALCGVPVLIALTVLWRGDGMAVAGTAIYGVTLMAMILCSAIYHIMPHPNWKAVFRRLDHSAIYCKIAGTYSAFTLVSGQGLALLAAIWAAALCGTALKLHSPDRFRWGALALYLGMGWAGVVLGWPLFATMPGPVLALIALGGADLYPWRRLLSGGKLALPQHDLACLRPDREHPVLCRGDDPCRGNGDRIRGWDAGRPL</sequence>
<evidence type="ECO:0000256" key="2">
    <source>
        <dbReference type="ARBA" id="ARBA00022692"/>
    </source>
</evidence>
<feature type="binding site" evidence="5">
    <location>
        <position position="72"/>
    </location>
    <ligand>
        <name>Zn(2+)</name>
        <dbReference type="ChEBI" id="CHEBI:29105"/>
    </ligand>
</feature>
<keyword evidence="8" id="KW-1185">Reference proteome</keyword>
<keyword evidence="5" id="KW-0862">Zinc</keyword>
<keyword evidence="5" id="KW-0479">Metal-binding</keyword>
<comment type="subcellular location">
    <subcellularLocation>
        <location evidence="1">Membrane</location>
        <topology evidence="1">Multi-pass membrane protein</topology>
    </subcellularLocation>
</comment>
<evidence type="ECO:0000256" key="4">
    <source>
        <dbReference type="ARBA" id="ARBA00023136"/>
    </source>
</evidence>
<protein>
    <submittedName>
        <fullName evidence="7">Channel protein (Hemolysin III family)</fullName>
    </submittedName>
</protein>
<evidence type="ECO:0000256" key="6">
    <source>
        <dbReference type="SAM" id="Phobius"/>
    </source>
</evidence>
<proteinExistence type="predicted"/>
<dbReference type="Pfam" id="PF03006">
    <property type="entry name" value="HlyIII"/>
    <property type="match status" value="1"/>
</dbReference>